<dbReference type="Proteomes" id="UP000000445">
    <property type="component" value="Chromosome"/>
</dbReference>
<dbReference type="EMBL" id="CP000916">
    <property type="protein sequence ID" value="ACM24028.1"/>
    <property type="molecule type" value="Genomic_DNA"/>
</dbReference>
<name>B9KAP5_THENN</name>
<sequence>MKGKVYCFPAKTVLGKMAVFVETRIEPRDLIVDLLNHEFLKTRWYNEEVEKVVEVLSENWRPGKRVFVAQAESFEKRLHLREEISSFVDAVYNAGDFDAGISPSNVSFHEAISGGKIAFSDPEKELREAVRKALMMIRYVEQSVSFYERLYEYTFTMKVPVSDAVRIFLMTGDVSKTADTMKKSEEEVFREILEFERNFLISPRIPLEAFLLLREG</sequence>
<accession>B9KAP5</accession>
<keyword evidence="2" id="KW-1185">Reference proteome</keyword>
<evidence type="ECO:0000313" key="2">
    <source>
        <dbReference type="Proteomes" id="UP000000445"/>
    </source>
</evidence>
<organism evidence="1 2">
    <name type="scientific">Thermotoga neapolitana (strain ATCC 49049 / DSM 4359 / NBRC 107923 / NS-E)</name>
    <dbReference type="NCBI Taxonomy" id="309803"/>
    <lineage>
        <taxon>Bacteria</taxon>
        <taxon>Thermotogati</taxon>
        <taxon>Thermotogota</taxon>
        <taxon>Thermotogae</taxon>
        <taxon>Thermotogales</taxon>
        <taxon>Thermotogaceae</taxon>
        <taxon>Thermotoga</taxon>
    </lineage>
</organism>
<dbReference type="STRING" id="309803.CTN_1852"/>
<dbReference type="HOGENOM" id="CLU_1081560_0_0_0"/>
<evidence type="ECO:0000313" key="1">
    <source>
        <dbReference type="EMBL" id="ACM24028.1"/>
    </source>
</evidence>
<protein>
    <submittedName>
        <fullName evidence="1">Uncharacterized protein</fullName>
    </submittedName>
</protein>
<dbReference type="KEGG" id="tna:CTN_1852"/>
<gene>
    <name evidence="1" type="ordered locus">CTN_1852</name>
</gene>
<reference evidence="1 2" key="1">
    <citation type="journal article" date="2009" name="Biosci. Biotechnol. Biochem.">
        <title>WeGAS: a web-based microbial genome annotation system.</title>
        <authorList>
            <person name="Lee D."/>
            <person name="Seo H."/>
            <person name="Park C."/>
            <person name="Park K."/>
        </authorList>
    </citation>
    <scope>NUCLEOTIDE SEQUENCE [LARGE SCALE GENOMIC DNA]</scope>
    <source>
        <strain evidence="2">ATCC 49049 / DSM 4359 / NBRC 107923 / NS-E</strain>
    </source>
</reference>
<dbReference type="InterPro" id="IPR032548">
    <property type="entry name" value="DUF4940"/>
</dbReference>
<dbReference type="AlphaFoldDB" id="B9KAP5"/>
<proteinExistence type="predicted"/>
<dbReference type="Pfam" id="PF16298">
    <property type="entry name" value="DUF4940"/>
    <property type="match status" value="1"/>
</dbReference>